<evidence type="ECO:0000256" key="2">
    <source>
        <dbReference type="SAM" id="Phobius"/>
    </source>
</evidence>
<keyword evidence="2" id="KW-0812">Transmembrane</keyword>
<sequence>MSITGMNATEENETETNNKALMDQRNEGRRIAVYERTGFLILLGLTGMCWIIIGVAMFVITKNFIIQKHQLQRDSSTKTDLLSPDLRKLDGPPLGGVPLVGVPPNPNIEANVPLDGVPPNPNIEANDAPLPQPPPGISANSFDAINPQPDNVAPQPYNVAPQPYNNVAAPPYNVAPQPVQNPYFT</sequence>
<evidence type="ECO:0000313" key="4">
    <source>
        <dbReference type="Proteomes" id="UP001608902"/>
    </source>
</evidence>
<reference evidence="3 4" key="1">
    <citation type="submission" date="2024-08" db="EMBL/GenBank/DDBJ databases">
        <title>Gnathostoma spinigerum genome.</title>
        <authorList>
            <person name="Gonzalez-Bertolin B."/>
            <person name="Monzon S."/>
            <person name="Zaballos A."/>
            <person name="Jimenez P."/>
            <person name="Dekumyoy P."/>
            <person name="Varona S."/>
            <person name="Cuesta I."/>
            <person name="Sumanam S."/>
            <person name="Adisakwattana P."/>
            <person name="Gasser R.B."/>
            <person name="Hernandez-Gonzalez A."/>
            <person name="Young N.D."/>
            <person name="Perteguer M.J."/>
        </authorList>
    </citation>
    <scope>NUCLEOTIDE SEQUENCE [LARGE SCALE GENOMIC DNA]</scope>
    <source>
        <strain evidence="3">AL3</strain>
        <tissue evidence="3">Liver</tissue>
    </source>
</reference>
<evidence type="ECO:0000313" key="3">
    <source>
        <dbReference type="EMBL" id="MFH4982255.1"/>
    </source>
</evidence>
<dbReference type="Proteomes" id="UP001608902">
    <property type="component" value="Unassembled WGS sequence"/>
</dbReference>
<accession>A0ABD6ERT0</accession>
<name>A0ABD6ERT0_9BILA</name>
<dbReference type="EMBL" id="JBGFUD010008858">
    <property type="protein sequence ID" value="MFH4982255.1"/>
    <property type="molecule type" value="Genomic_DNA"/>
</dbReference>
<evidence type="ECO:0000256" key="1">
    <source>
        <dbReference type="SAM" id="MobiDB-lite"/>
    </source>
</evidence>
<feature type="region of interest" description="Disordered" evidence="1">
    <location>
        <begin position="121"/>
        <end position="160"/>
    </location>
</feature>
<keyword evidence="4" id="KW-1185">Reference proteome</keyword>
<dbReference type="AlphaFoldDB" id="A0ABD6ERT0"/>
<gene>
    <name evidence="3" type="ORF">AB6A40_008964</name>
</gene>
<keyword evidence="2" id="KW-1133">Transmembrane helix</keyword>
<feature type="transmembrane region" description="Helical" evidence="2">
    <location>
        <begin position="39"/>
        <end position="60"/>
    </location>
</feature>
<protein>
    <submittedName>
        <fullName evidence="3">Uncharacterized protein</fullName>
    </submittedName>
</protein>
<keyword evidence="2" id="KW-0472">Membrane</keyword>
<comment type="caution">
    <text evidence="3">The sequence shown here is derived from an EMBL/GenBank/DDBJ whole genome shotgun (WGS) entry which is preliminary data.</text>
</comment>
<organism evidence="3 4">
    <name type="scientific">Gnathostoma spinigerum</name>
    <dbReference type="NCBI Taxonomy" id="75299"/>
    <lineage>
        <taxon>Eukaryota</taxon>
        <taxon>Metazoa</taxon>
        <taxon>Ecdysozoa</taxon>
        <taxon>Nematoda</taxon>
        <taxon>Chromadorea</taxon>
        <taxon>Rhabditida</taxon>
        <taxon>Spirurina</taxon>
        <taxon>Gnathostomatomorpha</taxon>
        <taxon>Gnathostomatoidea</taxon>
        <taxon>Gnathostomatidae</taxon>
        <taxon>Gnathostoma</taxon>
    </lineage>
</organism>
<proteinExistence type="predicted"/>
<feature type="region of interest" description="Disordered" evidence="1">
    <location>
        <begin position="1"/>
        <end position="22"/>
    </location>
</feature>